<dbReference type="NCBIfam" id="TIGR03177">
    <property type="entry name" value="pilus_cpaB"/>
    <property type="match status" value="1"/>
</dbReference>
<sequence>MKSTSTSKINSGTILLGFFAILVGLIGTYTVRLALAAPPVVQQEPPPPPKPPARTTVPLASRDIAAGTTITLDDIALYRLTQDEIKESIKVKSFMTNPDQIIGKVLSSDLKRNDPFDTRHLLPAGKVPGVAGRLTPGLRAVTVAMTPDNALLGFAGPGQRVDVLFHYGAGDESVGAAAGTDVSDLGFRPGHHDFNAPRRRDYHGNTIGGGAGGLGSSEFQNATSTLIQDAEILALGHQSTPTDLASPIEGEEQVRVTLAVTPRQAEMLRVASGHGTLSLTMRSPEDEEKLALVDPVTLDHILAVDNTVHVMEIYRGQRLSKVQFGSDHSIRTRVFDEPEAVAEKTNQAEGESTRSTPVGKQSSGNVEPIQ</sequence>
<dbReference type="OrthoDB" id="258847at2"/>
<dbReference type="InterPro" id="IPR013974">
    <property type="entry name" value="SAF"/>
</dbReference>
<name>A0A5C6B187_9BACT</name>
<feature type="domain" description="SAF" evidence="2">
    <location>
        <begin position="55"/>
        <end position="122"/>
    </location>
</feature>
<comment type="caution">
    <text evidence="3">The sequence shown here is derived from an EMBL/GenBank/DDBJ whole genome shotgun (WGS) entry which is preliminary data.</text>
</comment>
<feature type="compositionally biased region" description="Polar residues" evidence="1">
    <location>
        <begin position="344"/>
        <end position="370"/>
    </location>
</feature>
<gene>
    <name evidence="3" type="ORF">Pla52n_17950</name>
</gene>
<dbReference type="CDD" id="cd11614">
    <property type="entry name" value="SAF_CpaB_FlgA_like"/>
    <property type="match status" value="1"/>
</dbReference>
<evidence type="ECO:0000259" key="2">
    <source>
        <dbReference type="SMART" id="SM00858"/>
    </source>
</evidence>
<accession>A0A5C6B187</accession>
<reference evidence="3 4" key="1">
    <citation type="submission" date="2019-02" db="EMBL/GenBank/DDBJ databases">
        <title>Deep-cultivation of Planctomycetes and their phenomic and genomic characterization uncovers novel biology.</title>
        <authorList>
            <person name="Wiegand S."/>
            <person name="Jogler M."/>
            <person name="Boedeker C."/>
            <person name="Pinto D."/>
            <person name="Vollmers J."/>
            <person name="Rivas-Marin E."/>
            <person name="Kohn T."/>
            <person name="Peeters S.H."/>
            <person name="Heuer A."/>
            <person name="Rast P."/>
            <person name="Oberbeckmann S."/>
            <person name="Bunk B."/>
            <person name="Jeske O."/>
            <person name="Meyerdierks A."/>
            <person name="Storesund J.E."/>
            <person name="Kallscheuer N."/>
            <person name="Luecker S."/>
            <person name="Lage O.M."/>
            <person name="Pohl T."/>
            <person name="Merkel B.J."/>
            <person name="Hornburger P."/>
            <person name="Mueller R.-W."/>
            <person name="Bruemmer F."/>
            <person name="Labrenz M."/>
            <person name="Spormann A.M."/>
            <person name="Op Den Camp H."/>
            <person name="Overmann J."/>
            <person name="Amann R."/>
            <person name="Jetten M.S.M."/>
            <person name="Mascher T."/>
            <person name="Medema M.H."/>
            <person name="Devos D.P."/>
            <person name="Kaster A.-K."/>
            <person name="Ovreas L."/>
            <person name="Rohde M."/>
            <person name="Galperin M.Y."/>
            <person name="Jogler C."/>
        </authorList>
    </citation>
    <scope>NUCLEOTIDE SEQUENCE [LARGE SCALE GENOMIC DNA]</scope>
    <source>
        <strain evidence="3 4">Pla52n</strain>
    </source>
</reference>
<dbReference type="Proteomes" id="UP000320176">
    <property type="component" value="Unassembled WGS sequence"/>
</dbReference>
<dbReference type="EMBL" id="SJPN01000002">
    <property type="protein sequence ID" value="TWU06075.1"/>
    <property type="molecule type" value="Genomic_DNA"/>
</dbReference>
<evidence type="ECO:0000313" key="3">
    <source>
        <dbReference type="EMBL" id="TWU06075.1"/>
    </source>
</evidence>
<proteinExistence type="predicted"/>
<dbReference type="RefSeq" id="WP_146519217.1">
    <property type="nucleotide sequence ID" value="NZ_CP151726.1"/>
</dbReference>
<dbReference type="AlphaFoldDB" id="A0A5C6B187"/>
<organism evidence="3 4">
    <name type="scientific">Stieleria varia</name>
    <dbReference type="NCBI Taxonomy" id="2528005"/>
    <lineage>
        <taxon>Bacteria</taxon>
        <taxon>Pseudomonadati</taxon>
        <taxon>Planctomycetota</taxon>
        <taxon>Planctomycetia</taxon>
        <taxon>Pirellulales</taxon>
        <taxon>Pirellulaceae</taxon>
        <taxon>Stieleria</taxon>
    </lineage>
</organism>
<dbReference type="Pfam" id="PF16976">
    <property type="entry name" value="RcpC"/>
    <property type="match status" value="1"/>
</dbReference>
<keyword evidence="4" id="KW-1185">Reference proteome</keyword>
<dbReference type="InterPro" id="IPR031571">
    <property type="entry name" value="RcpC_dom"/>
</dbReference>
<dbReference type="InterPro" id="IPR017592">
    <property type="entry name" value="Pilus_assmbl_Flp-typ_CpaB"/>
</dbReference>
<feature type="region of interest" description="Disordered" evidence="1">
    <location>
        <begin position="335"/>
        <end position="370"/>
    </location>
</feature>
<evidence type="ECO:0000256" key="1">
    <source>
        <dbReference type="SAM" id="MobiDB-lite"/>
    </source>
</evidence>
<dbReference type="Pfam" id="PF08666">
    <property type="entry name" value="SAF"/>
    <property type="match status" value="1"/>
</dbReference>
<dbReference type="SMART" id="SM00858">
    <property type="entry name" value="SAF"/>
    <property type="match status" value="1"/>
</dbReference>
<protein>
    <submittedName>
        <fullName evidence="3">SAF domain protein</fullName>
    </submittedName>
</protein>
<evidence type="ECO:0000313" key="4">
    <source>
        <dbReference type="Proteomes" id="UP000320176"/>
    </source>
</evidence>